<evidence type="ECO:0000259" key="1">
    <source>
        <dbReference type="Pfam" id="PF01396"/>
    </source>
</evidence>
<dbReference type="GO" id="GO:0005694">
    <property type="term" value="C:chromosome"/>
    <property type="evidence" value="ECO:0007669"/>
    <property type="project" value="InterPro"/>
</dbReference>
<keyword evidence="2" id="KW-0238">DNA-binding</keyword>
<feature type="domain" description="DNA topoisomerase type IA zn finger" evidence="1">
    <location>
        <begin position="146"/>
        <end position="160"/>
    </location>
</feature>
<evidence type="ECO:0000313" key="3">
    <source>
        <dbReference type="Proteomes" id="UP001214976"/>
    </source>
</evidence>
<dbReference type="RefSeq" id="WP_317477134.1">
    <property type="nucleotide sequence ID" value="NZ_JARQTW010000009.1"/>
</dbReference>
<dbReference type="GO" id="GO:0003677">
    <property type="term" value="F:DNA binding"/>
    <property type="evidence" value="ECO:0007669"/>
    <property type="project" value="UniProtKB-KW"/>
</dbReference>
<name>A0AAW6QD46_9PAST</name>
<dbReference type="PANTHER" id="PTHR42785">
    <property type="entry name" value="DNA TOPOISOMERASE, TYPE IA, CORE"/>
    <property type="match status" value="1"/>
</dbReference>
<comment type="caution">
    <text evidence="2">The sequence shown here is derived from an EMBL/GenBank/DDBJ whole genome shotgun (WGS) entry which is preliminary data.</text>
</comment>
<evidence type="ECO:0000313" key="2">
    <source>
        <dbReference type="EMBL" id="MDG2950040.1"/>
    </source>
</evidence>
<dbReference type="Pfam" id="PF01396">
    <property type="entry name" value="Zn_ribbon_Top1"/>
    <property type="match status" value="4"/>
</dbReference>
<dbReference type="GO" id="GO:0006265">
    <property type="term" value="P:DNA topological change"/>
    <property type="evidence" value="ECO:0007669"/>
    <property type="project" value="InterPro"/>
</dbReference>
<protein>
    <submittedName>
        <fullName evidence="2">Topoisomerase DNA-binding C4 zinc finger domain-containing protein</fullName>
    </submittedName>
</protein>
<feature type="domain" description="DNA topoisomerase type IA zn finger" evidence="1">
    <location>
        <begin position="61"/>
        <end position="96"/>
    </location>
</feature>
<dbReference type="EMBL" id="JARQTW010000009">
    <property type="protein sequence ID" value="MDG2950040.1"/>
    <property type="molecule type" value="Genomic_DNA"/>
</dbReference>
<reference evidence="2" key="1">
    <citation type="submission" date="2023-03" db="EMBL/GenBank/DDBJ databases">
        <title>Classification of Bisgaard taxon 6 and taxon 10 as Exercitatus varius gen. nov., spec. nov.</title>
        <authorList>
            <person name="Christensen H."/>
        </authorList>
    </citation>
    <scope>NUCLEOTIDE SEQUENCE</scope>
    <source>
        <strain evidence="2">86116</strain>
    </source>
</reference>
<dbReference type="SUPFAM" id="SSF57783">
    <property type="entry name" value="Zinc beta-ribbon"/>
    <property type="match status" value="3"/>
</dbReference>
<dbReference type="AlphaFoldDB" id="A0AAW6QD46"/>
<dbReference type="GO" id="GO:0003917">
    <property type="term" value="F:DNA topoisomerase type I (single strand cut, ATP-independent) activity"/>
    <property type="evidence" value="ECO:0007669"/>
    <property type="project" value="InterPro"/>
</dbReference>
<accession>A0AAW6QD46</accession>
<dbReference type="Gene3D" id="3.30.65.10">
    <property type="entry name" value="Bacterial Topoisomerase I, domain 1"/>
    <property type="match status" value="3"/>
</dbReference>
<gene>
    <name evidence="2" type="ORF">P7M15_05825</name>
</gene>
<dbReference type="InterPro" id="IPR000380">
    <property type="entry name" value="Topo_IA"/>
</dbReference>
<dbReference type="InterPro" id="IPR013498">
    <property type="entry name" value="Topo_IA_Znf"/>
</dbReference>
<feature type="domain" description="DNA topoisomerase type IA zn finger" evidence="1">
    <location>
        <begin position="106"/>
        <end position="139"/>
    </location>
</feature>
<organism evidence="2 3">
    <name type="scientific">Exercitatus varius</name>
    <dbReference type="NCBI Taxonomy" id="67857"/>
    <lineage>
        <taxon>Bacteria</taxon>
        <taxon>Pseudomonadati</taxon>
        <taxon>Pseudomonadota</taxon>
        <taxon>Gammaproteobacteria</taxon>
        <taxon>Pasteurellales</taxon>
        <taxon>Pasteurellaceae</taxon>
        <taxon>Exercitatus</taxon>
    </lineage>
</organism>
<dbReference type="Proteomes" id="UP001214976">
    <property type="component" value="Unassembled WGS sequence"/>
</dbReference>
<feature type="domain" description="DNA topoisomerase type IA zn finger" evidence="1">
    <location>
        <begin position="13"/>
        <end position="49"/>
    </location>
</feature>
<proteinExistence type="predicted"/>
<sequence length="182" mass="20487">MTSALFEHTRHHELCPQCGSPLQIRQSKKGLFLGCSGYPECDYLKPLQPYNASRILKQLDEICPECGKNLQLKTGNYGMFIGCSGYPDCRFVVHDEAEPAQESFPCPECKKGELVARRGRRGKSFYGCNRFPACKFTVSGKLYAVGCPQCGGLPVVLKKQTETHRVFVCLNKNCKHQFNREL</sequence>
<dbReference type="PANTHER" id="PTHR42785:SF1">
    <property type="entry name" value="DNA TOPOISOMERASE"/>
    <property type="match status" value="1"/>
</dbReference>